<evidence type="ECO:0000313" key="4">
    <source>
        <dbReference type="EMBL" id="KAJ3253489.1"/>
    </source>
</evidence>
<evidence type="ECO:0000256" key="1">
    <source>
        <dbReference type="SAM" id="MobiDB-lite"/>
    </source>
</evidence>
<accession>A0AAD5UBC2</accession>
<evidence type="ECO:0000313" key="5">
    <source>
        <dbReference type="Proteomes" id="UP001210925"/>
    </source>
</evidence>
<dbReference type="PROSITE" id="PS51233">
    <property type="entry name" value="VWFD"/>
    <property type="match status" value="1"/>
</dbReference>
<organism evidence="4 5">
    <name type="scientific">Boothiomyces macroporosus</name>
    <dbReference type="NCBI Taxonomy" id="261099"/>
    <lineage>
        <taxon>Eukaryota</taxon>
        <taxon>Fungi</taxon>
        <taxon>Fungi incertae sedis</taxon>
        <taxon>Chytridiomycota</taxon>
        <taxon>Chytridiomycota incertae sedis</taxon>
        <taxon>Chytridiomycetes</taxon>
        <taxon>Rhizophydiales</taxon>
        <taxon>Terramycetaceae</taxon>
        <taxon>Boothiomyces</taxon>
    </lineage>
</organism>
<feature type="signal peptide" evidence="2">
    <location>
        <begin position="1"/>
        <end position="16"/>
    </location>
</feature>
<comment type="caution">
    <text evidence="4">The sequence shown here is derived from an EMBL/GenBank/DDBJ whole genome shotgun (WGS) entry which is preliminary data.</text>
</comment>
<reference evidence="4" key="1">
    <citation type="submission" date="2020-05" db="EMBL/GenBank/DDBJ databases">
        <title>Phylogenomic resolution of chytrid fungi.</title>
        <authorList>
            <person name="Stajich J.E."/>
            <person name="Amses K."/>
            <person name="Simmons R."/>
            <person name="Seto K."/>
            <person name="Myers J."/>
            <person name="Bonds A."/>
            <person name="Quandt C.A."/>
            <person name="Barry K."/>
            <person name="Liu P."/>
            <person name="Grigoriev I."/>
            <person name="Longcore J.E."/>
            <person name="James T.Y."/>
        </authorList>
    </citation>
    <scope>NUCLEOTIDE SEQUENCE</scope>
    <source>
        <strain evidence="4">PLAUS21</strain>
    </source>
</reference>
<sequence length="613" mass="66877">MFKNLVLAALLGCASATALLKDLLEFDPPSLDIVDSVLGNKFKCRLKEKPSQEVKVYFEAAGFSFSNCFLTFPVEGYDQWQELSVYGNQVFEQRSDIDLDISARVFIGEEKNDSKYRCKRKYDTAGVCSSIGDPHFSCLNNVKVSHQGKGYYHLVHHDHLSVQAYHNDCFNRATCNHAIAIKYGSSIIGLDIRDHDKKKHIFTEITKNVDGIRYDGPTRADASHTVTLPCGSIIKLHVNYDTKNKWIDHTLHLAAGYEEIGGFCNRPTGKGKGLKCRDGRIVQERDVDVFANSWVVKDEENIFMGRYQQSTPPVVGVHAVCKIPEKIVTVVPPAPCNLPPYTPPTVPPPQITVEGTPNTPAVTETPSSPPTNPPPSVPPPSVPATIPPPPPDYEAQAKQHCQQLFNVPGCSKVCDVDYYVNACIADAKTCGSFVFAEAQRLAFMAECKITTGFMQVDNQPAVVDQSVQIQSQCGLGNHKCLNDCSGHGVCGVTGCRCSPTWGGADCSIDLTKLMSYNFKLKSYVKFTLPSLFCKAETDLPAPVTPPADNSLVYVQDQVKAVYGSISDVGTNATVTYTSMPVPAATSTKPIISSSLHTSLSLMASVAAFVIYTL</sequence>
<gene>
    <name evidence="4" type="ORF">HK103_000521</name>
</gene>
<feature type="compositionally biased region" description="Pro residues" evidence="1">
    <location>
        <begin position="367"/>
        <end position="392"/>
    </location>
</feature>
<evidence type="ECO:0000256" key="2">
    <source>
        <dbReference type="SAM" id="SignalP"/>
    </source>
</evidence>
<feature type="domain" description="VWFD" evidence="3">
    <location>
        <begin position="126"/>
        <end position="302"/>
    </location>
</feature>
<keyword evidence="2" id="KW-0732">Signal</keyword>
<dbReference type="Proteomes" id="UP001210925">
    <property type="component" value="Unassembled WGS sequence"/>
</dbReference>
<protein>
    <recommendedName>
        <fullName evidence="3">VWFD domain-containing protein</fullName>
    </recommendedName>
</protein>
<evidence type="ECO:0000259" key="3">
    <source>
        <dbReference type="PROSITE" id="PS51233"/>
    </source>
</evidence>
<name>A0AAD5UBC2_9FUNG</name>
<feature type="region of interest" description="Disordered" evidence="1">
    <location>
        <begin position="345"/>
        <end position="395"/>
    </location>
</feature>
<dbReference type="InterPro" id="IPR001846">
    <property type="entry name" value="VWF_type-D"/>
</dbReference>
<dbReference type="EMBL" id="JADGKB010000108">
    <property type="protein sequence ID" value="KAJ3253489.1"/>
    <property type="molecule type" value="Genomic_DNA"/>
</dbReference>
<keyword evidence="5" id="KW-1185">Reference proteome</keyword>
<feature type="chain" id="PRO_5042038095" description="VWFD domain-containing protein" evidence="2">
    <location>
        <begin position="17"/>
        <end position="613"/>
    </location>
</feature>
<dbReference type="AlphaFoldDB" id="A0AAD5UBC2"/>
<proteinExistence type="predicted"/>